<evidence type="ECO:0000313" key="1">
    <source>
        <dbReference type="EMBL" id="MCI74886.1"/>
    </source>
</evidence>
<accession>A0A392UQY0</accession>
<comment type="caution">
    <text evidence="1">The sequence shown here is derived from an EMBL/GenBank/DDBJ whole genome shotgun (WGS) entry which is preliminary data.</text>
</comment>
<dbReference type="AlphaFoldDB" id="A0A392UQY0"/>
<keyword evidence="2" id="KW-1185">Reference proteome</keyword>
<evidence type="ECO:0000313" key="2">
    <source>
        <dbReference type="Proteomes" id="UP000265520"/>
    </source>
</evidence>
<name>A0A392UQY0_9FABA</name>
<dbReference type="EMBL" id="LXQA010870052">
    <property type="protein sequence ID" value="MCI74886.1"/>
    <property type="molecule type" value="Genomic_DNA"/>
</dbReference>
<feature type="non-terminal residue" evidence="1">
    <location>
        <position position="74"/>
    </location>
</feature>
<sequence length="74" mass="8300">PEADLYKPRKRKQKASEGVEEPVKKVIKKEAVTTSASVKEKVVKENVVKEKGVQKAEAVIAEKAKRMDKKRKAP</sequence>
<organism evidence="1 2">
    <name type="scientific">Trifolium medium</name>
    <dbReference type="NCBI Taxonomy" id="97028"/>
    <lineage>
        <taxon>Eukaryota</taxon>
        <taxon>Viridiplantae</taxon>
        <taxon>Streptophyta</taxon>
        <taxon>Embryophyta</taxon>
        <taxon>Tracheophyta</taxon>
        <taxon>Spermatophyta</taxon>
        <taxon>Magnoliopsida</taxon>
        <taxon>eudicotyledons</taxon>
        <taxon>Gunneridae</taxon>
        <taxon>Pentapetalae</taxon>
        <taxon>rosids</taxon>
        <taxon>fabids</taxon>
        <taxon>Fabales</taxon>
        <taxon>Fabaceae</taxon>
        <taxon>Papilionoideae</taxon>
        <taxon>50 kb inversion clade</taxon>
        <taxon>NPAAA clade</taxon>
        <taxon>Hologalegina</taxon>
        <taxon>IRL clade</taxon>
        <taxon>Trifolieae</taxon>
        <taxon>Trifolium</taxon>
    </lineage>
</organism>
<dbReference type="Proteomes" id="UP000265520">
    <property type="component" value="Unassembled WGS sequence"/>
</dbReference>
<proteinExistence type="predicted"/>
<protein>
    <submittedName>
        <fullName evidence="1">Uncharacterized protein</fullName>
    </submittedName>
</protein>
<reference evidence="1 2" key="1">
    <citation type="journal article" date="2018" name="Front. Plant Sci.">
        <title>Red Clover (Trifolium pratense) and Zigzag Clover (T. medium) - A Picture of Genomic Similarities and Differences.</title>
        <authorList>
            <person name="Dluhosova J."/>
            <person name="Istvanek J."/>
            <person name="Nedelnik J."/>
            <person name="Repkova J."/>
        </authorList>
    </citation>
    <scope>NUCLEOTIDE SEQUENCE [LARGE SCALE GENOMIC DNA]</scope>
    <source>
        <strain evidence="2">cv. 10/8</strain>
        <tissue evidence="1">Leaf</tissue>
    </source>
</reference>
<feature type="non-terminal residue" evidence="1">
    <location>
        <position position="1"/>
    </location>
</feature>